<reference evidence="1" key="1">
    <citation type="submission" date="2020-04" db="EMBL/GenBank/DDBJ databases">
        <authorList>
            <person name="Alioto T."/>
            <person name="Alioto T."/>
            <person name="Gomez Garrido J."/>
        </authorList>
    </citation>
    <scope>NUCLEOTIDE SEQUENCE</scope>
    <source>
        <strain evidence="1">A484AB</strain>
    </source>
</reference>
<accession>A0A7D9IAB5</accession>
<evidence type="ECO:0000313" key="1">
    <source>
        <dbReference type="EMBL" id="CAB4002213.1"/>
    </source>
</evidence>
<keyword evidence="2" id="KW-1185">Reference proteome</keyword>
<dbReference type="Proteomes" id="UP001152795">
    <property type="component" value="Unassembled WGS sequence"/>
</dbReference>
<dbReference type="Gene3D" id="3.30.1370.10">
    <property type="entry name" value="K Homology domain, type 1"/>
    <property type="match status" value="1"/>
</dbReference>
<dbReference type="Pfam" id="PF00013">
    <property type="entry name" value="KH_1"/>
    <property type="match status" value="1"/>
</dbReference>
<name>A0A7D9IAB5_PARCT</name>
<dbReference type="InterPro" id="IPR036612">
    <property type="entry name" value="KH_dom_type_1_sf"/>
</dbReference>
<comment type="caution">
    <text evidence="1">The sequence shown here is derived from an EMBL/GenBank/DDBJ whole genome shotgun (WGS) entry which is preliminary data.</text>
</comment>
<evidence type="ECO:0000313" key="2">
    <source>
        <dbReference type="Proteomes" id="UP001152795"/>
    </source>
</evidence>
<organism evidence="1 2">
    <name type="scientific">Paramuricea clavata</name>
    <name type="common">Red gorgonian</name>
    <name type="synonym">Violescent sea-whip</name>
    <dbReference type="NCBI Taxonomy" id="317549"/>
    <lineage>
        <taxon>Eukaryota</taxon>
        <taxon>Metazoa</taxon>
        <taxon>Cnidaria</taxon>
        <taxon>Anthozoa</taxon>
        <taxon>Octocorallia</taxon>
        <taxon>Malacalcyonacea</taxon>
        <taxon>Plexauridae</taxon>
        <taxon>Paramuricea</taxon>
    </lineage>
</organism>
<gene>
    <name evidence="1" type="ORF">PACLA_8A027129</name>
</gene>
<dbReference type="SMART" id="SM00322">
    <property type="entry name" value="KH"/>
    <property type="match status" value="1"/>
</dbReference>
<dbReference type="EMBL" id="CACRXK020004290">
    <property type="protein sequence ID" value="CAB4002213.1"/>
    <property type="molecule type" value="Genomic_DNA"/>
</dbReference>
<dbReference type="InterPro" id="IPR004087">
    <property type="entry name" value="KH_dom"/>
</dbReference>
<proteinExistence type="predicted"/>
<dbReference type="InterPro" id="IPR004088">
    <property type="entry name" value="KH_dom_type_1"/>
</dbReference>
<dbReference type="PROSITE" id="PS50084">
    <property type="entry name" value="KH_TYPE_1"/>
    <property type="match status" value="1"/>
</dbReference>
<dbReference type="GO" id="GO:0003723">
    <property type="term" value="F:RNA binding"/>
    <property type="evidence" value="ECO:0007669"/>
    <property type="project" value="UniProtKB-UniRule"/>
</dbReference>
<protein>
    <submittedName>
        <fullName evidence="1">RNA-binding MEX3B</fullName>
    </submittedName>
</protein>
<sequence length="104" mass="11223">MQRKMSGYVEIFVPAPQECMGIIIGTGGRNIKQLKHETHTRITKSSGDKFGRGSGFTVTGSAFGCESARLAIQRHIKKWKDSKVESVSPVASGSQTQSKVILAA</sequence>
<dbReference type="SUPFAM" id="SSF54791">
    <property type="entry name" value="Eukaryotic type KH-domain (KH-domain type I)"/>
    <property type="match status" value="1"/>
</dbReference>
<dbReference type="OrthoDB" id="1937934at2759"/>
<dbReference type="AlphaFoldDB" id="A0A7D9IAB5"/>